<dbReference type="PANTHER" id="PTHR30146:SF109">
    <property type="entry name" value="HTH-TYPE TRANSCRIPTIONAL REGULATOR GALS"/>
    <property type="match status" value="1"/>
</dbReference>
<feature type="domain" description="HTH lacI-type" evidence="4">
    <location>
        <begin position="4"/>
        <end position="58"/>
    </location>
</feature>
<dbReference type="SUPFAM" id="SSF53822">
    <property type="entry name" value="Periplasmic binding protein-like I"/>
    <property type="match status" value="1"/>
</dbReference>
<keyword evidence="6" id="KW-1185">Reference proteome</keyword>
<evidence type="ECO:0000313" key="6">
    <source>
        <dbReference type="Proteomes" id="UP000030700"/>
    </source>
</evidence>
<dbReference type="SMART" id="SM00354">
    <property type="entry name" value="HTH_LACI"/>
    <property type="match status" value="1"/>
</dbReference>
<keyword evidence="1" id="KW-0805">Transcription regulation</keyword>
<dbReference type="SUPFAM" id="SSF47413">
    <property type="entry name" value="lambda repressor-like DNA-binding domains"/>
    <property type="match status" value="1"/>
</dbReference>
<dbReference type="Gene3D" id="1.10.260.40">
    <property type="entry name" value="lambda repressor-like DNA-binding domains"/>
    <property type="match status" value="1"/>
</dbReference>
<dbReference type="AlphaFoldDB" id="A0A0S6VZB1"/>
<name>A0A0S6VZB1_9BACT</name>
<evidence type="ECO:0000313" key="5">
    <source>
        <dbReference type="EMBL" id="GAK51011.1"/>
    </source>
</evidence>
<proteinExistence type="predicted"/>
<keyword evidence="2" id="KW-0238">DNA-binding</keyword>
<dbReference type="Gene3D" id="3.40.50.2300">
    <property type="match status" value="2"/>
</dbReference>
<keyword evidence="3" id="KW-0804">Transcription</keyword>
<dbReference type="GO" id="GO:0000976">
    <property type="term" value="F:transcription cis-regulatory region binding"/>
    <property type="evidence" value="ECO:0007669"/>
    <property type="project" value="TreeGrafter"/>
</dbReference>
<protein>
    <submittedName>
        <fullName evidence="5">Transcriptional regulator, LacI family</fullName>
    </submittedName>
</protein>
<dbReference type="GO" id="GO:0003700">
    <property type="term" value="F:DNA-binding transcription factor activity"/>
    <property type="evidence" value="ECO:0007669"/>
    <property type="project" value="TreeGrafter"/>
</dbReference>
<dbReference type="STRING" id="1499966.U14_02253"/>
<dbReference type="Pfam" id="PF00356">
    <property type="entry name" value="LacI"/>
    <property type="match status" value="1"/>
</dbReference>
<organism evidence="5">
    <name type="scientific">Candidatus Moduliflexus flocculans</name>
    <dbReference type="NCBI Taxonomy" id="1499966"/>
    <lineage>
        <taxon>Bacteria</taxon>
        <taxon>Candidatus Moduliflexota</taxon>
        <taxon>Candidatus Moduliflexia</taxon>
        <taxon>Candidatus Moduliflexales</taxon>
        <taxon>Candidatus Moduliflexaceae</taxon>
    </lineage>
</organism>
<evidence type="ECO:0000256" key="1">
    <source>
        <dbReference type="ARBA" id="ARBA00023015"/>
    </source>
</evidence>
<dbReference type="PROSITE" id="PS50932">
    <property type="entry name" value="HTH_LACI_2"/>
    <property type="match status" value="1"/>
</dbReference>
<dbReference type="HOGENOM" id="CLU_037628_6_1_0"/>
<dbReference type="InterPro" id="IPR001761">
    <property type="entry name" value="Peripla_BP/Lac1_sug-bd_dom"/>
</dbReference>
<evidence type="ECO:0000256" key="3">
    <source>
        <dbReference type="ARBA" id="ARBA00023163"/>
    </source>
</evidence>
<evidence type="ECO:0000259" key="4">
    <source>
        <dbReference type="PROSITE" id="PS50932"/>
    </source>
</evidence>
<dbReference type="CDD" id="cd06267">
    <property type="entry name" value="PBP1_LacI_sugar_binding-like"/>
    <property type="match status" value="1"/>
</dbReference>
<reference evidence="5" key="1">
    <citation type="journal article" date="2015" name="PeerJ">
        <title>First genomic representation of candidate bacterial phylum KSB3 points to enhanced environmental sensing as a trigger of wastewater bulking.</title>
        <authorList>
            <person name="Sekiguchi Y."/>
            <person name="Ohashi A."/>
            <person name="Parks D.H."/>
            <person name="Yamauchi T."/>
            <person name="Tyson G.W."/>
            <person name="Hugenholtz P."/>
        </authorList>
    </citation>
    <scope>NUCLEOTIDE SEQUENCE [LARGE SCALE GENOMIC DNA]</scope>
</reference>
<dbReference type="InterPro" id="IPR000843">
    <property type="entry name" value="HTH_LacI"/>
</dbReference>
<dbReference type="PANTHER" id="PTHR30146">
    <property type="entry name" value="LACI-RELATED TRANSCRIPTIONAL REPRESSOR"/>
    <property type="match status" value="1"/>
</dbReference>
<evidence type="ECO:0000256" key="2">
    <source>
        <dbReference type="ARBA" id="ARBA00023125"/>
    </source>
</evidence>
<dbReference type="CDD" id="cd01392">
    <property type="entry name" value="HTH_LacI"/>
    <property type="match status" value="1"/>
</dbReference>
<dbReference type="Pfam" id="PF00532">
    <property type="entry name" value="Peripla_BP_1"/>
    <property type="match status" value="1"/>
</dbReference>
<dbReference type="InterPro" id="IPR028082">
    <property type="entry name" value="Peripla_BP_I"/>
</dbReference>
<accession>A0A0S6VZB1</accession>
<dbReference type="EMBL" id="DF820456">
    <property type="protein sequence ID" value="GAK51011.1"/>
    <property type="molecule type" value="Genomic_DNA"/>
</dbReference>
<dbReference type="InterPro" id="IPR010982">
    <property type="entry name" value="Lambda_DNA-bd_dom_sf"/>
</dbReference>
<gene>
    <name evidence="5" type="ORF">U14_02253</name>
</gene>
<dbReference type="Proteomes" id="UP000030700">
    <property type="component" value="Unassembled WGS sequence"/>
</dbReference>
<sequence>MKKATLRDIAALLQTTTKTVSKALNDQPGVSPELRDKIKLTAEELHYVPNIFGRGLSGKPQRTIGVVLPENANPFYSFVIKGLEQEATDADYSIMLCNSNDDLERESKVLRVLIEKHVDGIILTPAQPRANQHIELLQRQKIPYVLINRTIPGHDYPCVKADSAAGALLAGQYLLDKGHRRILHLTRASSVIAVEERIQGLRQAFQERGLNWSPDDLSRTCQEVSVEGGYVAMREILRTRRDFTAVFAFNDMLAFGVMKAILEDGLRIPDEVAVMGFDNVLFSDVCLVPLTTVNQNHIAIGAIAMQVLLDKIHGASSGDYPPVPAPYLVIRRSA</sequence>